<dbReference type="InterPro" id="IPR004481">
    <property type="entry name" value="K/Na/Ca-exchanger"/>
</dbReference>
<gene>
    <name evidence="7" type="ORF">A3K92_03380</name>
</gene>
<feature type="transmembrane region" description="Helical" evidence="5">
    <location>
        <begin position="259"/>
        <end position="277"/>
    </location>
</feature>
<feature type="transmembrane region" description="Helical" evidence="5">
    <location>
        <begin position="6"/>
        <end position="25"/>
    </location>
</feature>
<evidence type="ECO:0000313" key="8">
    <source>
        <dbReference type="Proteomes" id="UP000250134"/>
    </source>
</evidence>
<keyword evidence="3 5" id="KW-1133">Transmembrane helix</keyword>
<dbReference type="InterPro" id="IPR044880">
    <property type="entry name" value="NCX_ion-bd_dom_sf"/>
</dbReference>
<evidence type="ECO:0000256" key="3">
    <source>
        <dbReference type="ARBA" id="ARBA00022989"/>
    </source>
</evidence>
<dbReference type="GO" id="GO:0006874">
    <property type="term" value="P:intracellular calcium ion homeostasis"/>
    <property type="evidence" value="ECO:0007669"/>
    <property type="project" value="TreeGrafter"/>
</dbReference>
<dbReference type="GO" id="GO:0005262">
    <property type="term" value="F:calcium channel activity"/>
    <property type="evidence" value="ECO:0007669"/>
    <property type="project" value="TreeGrafter"/>
</dbReference>
<evidence type="ECO:0000259" key="6">
    <source>
        <dbReference type="Pfam" id="PF01699"/>
    </source>
</evidence>
<feature type="transmembrane region" description="Helical" evidence="5">
    <location>
        <begin position="191"/>
        <end position="211"/>
    </location>
</feature>
<keyword evidence="8" id="KW-1185">Reference proteome</keyword>
<name>A0A2Z2M5X6_THEGO</name>
<organism evidence="7 8">
    <name type="scientific">Thermococcus gorgonarius</name>
    <dbReference type="NCBI Taxonomy" id="71997"/>
    <lineage>
        <taxon>Archaea</taxon>
        <taxon>Methanobacteriati</taxon>
        <taxon>Methanobacteriota</taxon>
        <taxon>Thermococci</taxon>
        <taxon>Thermococcales</taxon>
        <taxon>Thermococcaceae</taxon>
        <taxon>Thermococcus</taxon>
    </lineage>
</organism>
<reference evidence="7 8" key="1">
    <citation type="submission" date="2016-03" db="EMBL/GenBank/DDBJ databases">
        <title>Complete genome sequence of Thermococcus gorgonarius.</title>
        <authorList>
            <person name="Oger P.M."/>
        </authorList>
    </citation>
    <scope>NUCLEOTIDE SEQUENCE [LARGE SCALE GENOMIC DNA]</scope>
    <source>
        <strain evidence="7 8">W-12</strain>
    </source>
</reference>
<keyword evidence="2 5" id="KW-0812">Transmembrane</keyword>
<dbReference type="Proteomes" id="UP000250134">
    <property type="component" value="Chromosome"/>
</dbReference>
<dbReference type="AlphaFoldDB" id="A0A2Z2M5X6"/>
<dbReference type="EMBL" id="CP014855">
    <property type="protein sequence ID" value="ASJ00583.1"/>
    <property type="molecule type" value="Genomic_DNA"/>
</dbReference>
<feature type="transmembrane region" description="Helical" evidence="5">
    <location>
        <begin position="103"/>
        <end position="122"/>
    </location>
</feature>
<proteinExistence type="predicted"/>
<dbReference type="Pfam" id="PF01699">
    <property type="entry name" value="Na_Ca_ex"/>
    <property type="match status" value="2"/>
</dbReference>
<dbReference type="KEGG" id="tgg:A3K92_03380"/>
<comment type="subcellular location">
    <subcellularLocation>
        <location evidence="1">Membrane</location>
        <topology evidence="1">Multi-pass membrane protein</topology>
    </subcellularLocation>
</comment>
<dbReference type="GeneID" id="33331560"/>
<dbReference type="InterPro" id="IPR004837">
    <property type="entry name" value="NaCa_Exmemb"/>
</dbReference>
<feature type="domain" description="Sodium/calcium exchanger membrane region" evidence="6">
    <location>
        <begin position="10"/>
        <end position="145"/>
    </location>
</feature>
<evidence type="ECO:0000313" key="7">
    <source>
        <dbReference type="EMBL" id="ASJ00583.1"/>
    </source>
</evidence>
<dbReference type="PANTHER" id="PTHR10846:SF8">
    <property type="entry name" value="INNER MEMBRANE PROTEIN YRBG"/>
    <property type="match status" value="1"/>
</dbReference>
<feature type="transmembrane region" description="Helical" evidence="5">
    <location>
        <begin position="71"/>
        <end position="91"/>
    </location>
</feature>
<accession>A0A2Z2M5X6</accession>
<dbReference type="GO" id="GO:0005886">
    <property type="term" value="C:plasma membrane"/>
    <property type="evidence" value="ECO:0007669"/>
    <property type="project" value="TreeGrafter"/>
</dbReference>
<evidence type="ECO:0000256" key="5">
    <source>
        <dbReference type="SAM" id="Phobius"/>
    </source>
</evidence>
<dbReference type="PANTHER" id="PTHR10846">
    <property type="entry name" value="SODIUM/POTASSIUM/CALCIUM EXCHANGER"/>
    <property type="match status" value="1"/>
</dbReference>
<dbReference type="RefSeq" id="WP_088884923.1">
    <property type="nucleotide sequence ID" value="NZ_CP014855.1"/>
</dbReference>
<dbReference type="OrthoDB" id="142185at2157"/>
<evidence type="ECO:0000256" key="4">
    <source>
        <dbReference type="ARBA" id="ARBA00023136"/>
    </source>
</evidence>
<evidence type="ECO:0000256" key="1">
    <source>
        <dbReference type="ARBA" id="ARBA00004141"/>
    </source>
</evidence>
<keyword evidence="4 5" id="KW-0472">Membrane</keyword>
<evidence type="ECO:0000256" key="2">
    <source>
        <dbReference type="ARBA" id="ARBA00022692"/>
    </source>
</evidence>
<feature type="transmembrane region" description="Helical" evidence="5">
    <location>
        <begin position="128"/>
        <end position="146"/>
    </location>
</feature>
<protein>
    <submittedName>
        <fullName evidence="7">Sodium:calcium antiporter</fullName>
    </submittedName>
</protein>
<sequence length="310" mass="32419">MIEFAIWSLSILAGLAILVLAGDKLSDKIIEVARRAGVSPLVISIVLVSLSTTLPEITTSALASYQGVNGIALGNALGSIFANIALILGLASMIKPLKAGPSAYENSLIMLASLIILIALSIDGTLSRLDGFLLLLAYAVYLRWLLRKHVRSGVDWEPMGGVGIIDYVLLVVLGLFLVGGAEMVVFGGKNIAQALGVSDFVVGATVVAIGTSLPEMTNALYGAIRERGSISIGNIIGANIMNALVVLGIASLIRPLQTGASVLTIALVLFAMIPMIASLKKTGGINRYVGAYFLALYAVYLALLFYGVEL</sequence>
<feature type="transmembrane region" description="Helical" evidence="5">
    <location>
        <begin position="167"/>
        <end position="185"/>
    </location>
</feature>
<dbReference type="GO" id="GO:0008273">
    <property type="term" value="F:calcium, potassium:sodium antiporter activity"/>
    <property type="evidence" value="ECO:0007669"/>
    <property type="project" value="TreeGrafter"/>
</dbReference>
<feature type="transmembrane region" description="Helical" evidence="5">
    <location>
        <begin position="32"/>
        <end position="51"/>
    </location>
</feature>
<feature type="transmembrane region" description="Helical" evidence="5">
    <location>
        <begin position="232"/>
        <end position="253"/>
    </location>
</feature>
<feature type="transmembrane region" description="Helical" evidence="5">
    <location>
        <begin position="289"/>
        <end position="308"/>
    </location>
</feature>
<dbReference type="Gene3D" id="1.20.1420.30">
    <property type="entry name" value="NCX, central ion-binding region"/>
    <property type="match status" value="1"/>
</dbReference>
<feature type="domain" description="Sodium/calcium exchanger membrane region" evidence="6">
    <location>
        <begin position="167"/>
        <end position="305"/>
    </location>
</feature>